<sequence length="181" mass="20369">MSTHQNTNAAGIEPSQSKNLEERSAQPYERNIIQAIKEMYTSSPQESTFSVYAPDAIFQDPIGIAEGASSIKAQFIGLTKLFPRADITKFRVLSNPASLAKNTLLIDQDVAYFRDSQSSSPTKTVNSLLTIHFDDSYKVLRHIEEWDHTKSTTREDGFFGMLNEYRKKFTANVTDHVIGKD</sequence>
<comment type="caution">
    <text evidence="2">The sequence shown here is derived from an EMBL/GenBank/DDBJ whole genome shotgun (WGS) entry which is preliminary data.</text>
</comment>
<reference evidence="2" key="1">
    <citation type="submission" date="2022-08" db="EMBL/GenBank/DDBJ databases">
        <authorList>
            <consortium name="DOE Joint Genome Institute"/>
            <person name="Min B."/>
            <person name="Sierra-Patev S."/>
            <person name="Naranjo-Ortiz M."/>
            <person name="Looney B."/>
            <person name="Konkel Z."/>
            <person name="Slot J.C."/>
            <person name="Sakamoto Y."/>
            <person name="Steenwyk J.L."/>
            <person name="Rokas A."/>
            <person name="Carro J."/>
            <person name="Camarero S."/>
            <person name="Ferreira P."/>
            <person name="Molpeceres G."/>
            <person name="Ruiz-duenas F.J."/>
            <person name="Serrano A."/>
            <person name="Henrissat B."/>
            <person name="Drula E."/>
            <person name="Hughes K.W."/>
            <person name="Mata J.L."/>
            <person name="Ishikawa N.K."/>
            <person name="Vargas-Isla R."/>
            <person name="Ushijima S."/>
            <person name="Smith C.A."/>
            <person name="Ahrendt S."/>
            <person name="Andreopoulos W."/>
            <person name="He G."/>
            <person name="LaButti K."/>
            <person name="Lipzen A."/>
            <person name="Ng V."/>
            <person name="Riley R."/>
            <person name="Sandor L."/>
            <person name="Barry K."/>
            <person name="Martinez A.T."/>
            <person name="Xiao Y."/>
            <person name="Gibbons J.G."/>
            <person name="Terashima K."/>
            <person name="Hibbett D.S."/>
            <person name="Grigoriev I.V."/>
        </authorList>
    </citation>
    <scope>NUCLEOTIDE SEQUENCE</scope>
    <source>
        <strain evidence="2">ET3784</strain>
    </source>
</reference>
<dbReference type="SUPFAM" id="SSF54427">
    <property type="entry name" value="NTF2-like"/>
    <property type="match status" value="1"/>
</dbReference>
<dbReference type="EMBL" id="JANVFO010000027">
    <property type="protein sequence ID" value="KAJ3731970.1"/>
    <property type="molecule type" value="Genomic_DNA"/>
</dbReference>
<dbReference type="AlphaFoldDB" id="A0AA38MZH8"/>
<feature type="compositionally biased region" description="Polar residues" evidence="1">
    <location>
        <begin position="1"/>
        <end position="18"/>
    </location>
</feature>
<gene>
    <name evidence="2" type="ORF">DFJ43DRAFT_998142</name>
</gene>
<reference evidence="2" key="2">
    <citation type="journal article" date="2023" name="Proc. Natl. Acad. Sci. U.S.A.">
        <title>A global phylogenomic analysis of the shiitake genus Lentinula.</title>
        <authorList>
            <person name="Sierra-Patev S."/>
            <person name="Min B."/>
            <person name="Naranjo-Ortiz M."/>
            <person name="Looney B."/>
            <person name="Konkel Z."/>
            <person name="Slot J.C."/>
            <person name="Sakamoto Y."/>
            <person name="Steenwyk J.L."/>
            <person name="Rokas A."/>
            <person name="Carro J."/>
            <person name="Camarero S."/>
            <person name="Ferreira P."/>
            <person name="Molpeceres G."/>
            <person name="Ruiz-Duenas F.J."/>
            <person name="Serrano A."/>
            <person name="Henrissat B."/>
            <person name="Drula E."/>
            <person name="Hughes K.W."/>
            <person name="Mata J.L."/>
            <person name="Ishikawa N.K."/>
            <person name="Vargas-Isla R."/>
            <person name="Ushijima S."/>
            <person name="Smith C.A."/>
            <person name="Donoghue J."/>
            <person name="Ahrendt S."/>
            <person name="Andreopoulos W."/>
            <person name="He G."/>
            <person name="LaButti K."/>
            <person name="Lipzen A."/>
            <person name="Ng V."/>
            <person name="Riley R."/>
            <person name="Sandor L."/>
            <person name="Barry K."/>
            <person name="Martinez A.T."/>
            <person name="Xiao Y."/>
            <person name="Gibbons J.G."/>
            <person name="Terashima K."/>
            <person name="Grigoriev I.V."/>
            <person name="Hibbett D."/>
        </authorList>
    </citation>
    <scope>NUCLEOTIDE SEQUENCE</scope>
    <source>
        <strain evidence="2">ET3784</strain>
    </source>
</reference>
<dbReference type="InterPro" id="IPR032710">
    <property type="entry name" value="NTF2-like_dom_sf"/>
</dbReference>
<name>A0AA38MZH8_9AGAR</name>
<evidence type="ECO:0000313" key="2">
    <source>
        <dbReference type="EMBL" id="KAJ3731970.1"/>
    </source>
</evidence>
<dbReference type="Proteomes" id="UP001176059">
    <property type="component" value="Unassembled WGS sequence"/>
</dbReference>
<accession>A0AA38MZH8</accession>
<keyword evidence="3" id="KW-1185">Reference proteome</keyword>
<organism evidence="2 3">
    <name type="scientific">Lentinula guzmanii</name>
    <dbReference type="NCBI Taxonomy" id="2804957"/>
    <lineage>
        <taxon>Eukaryota</taxon>
        <taxon>Fungi</taxon>
        <taxon>Dikarya</taxon>
        <taxon>Basidiomycota</taxon>
        <taxon>Agaricomycotina</taxon>
        <taxon>Agaricomycetes</taxon>
        <taxon>Agaricomycetidae</taxon>
        <taxon>Agaricales</taxon>
        <taxon>Marasmiineae</taxon>
        <taxon>Omphalotaceae</taxon>
        <taxon>Lentinula</taxon>
    </lineage>
</organism>
<dbReference type="PANTHER" id="PTHR34213">
    <property type="entry name" value="NUCLEAR TRANSPORT FACTOR 2 (NTF2) FAMILY PROTEIN"/>
    <property type="match status" value="1"/>
</dbReference>
<dbReference type="PANTHER" id="PTHR34213:SF2">
    <property type="entry name" value="NUCLEAR TRANSPORT FACTOR 2 (NTF2) FAMILY PROTEIN"/>
    <property type="match status" value="1"/>
</dbReference>
<feature type="region of interest" description="Disordered" evidence="1">
    <location>
        <begin position="1"/>
        <end position="23"/>
    </location>
</feature>
<evidence type="ECO:0000256" key="1">
    <source>
        <dbReference type="SAM" id="MobiDB-lite"/>
    </source>
</evidence>
<evidence type="ECO:0000313" key="3">
    <source>
        <dbReference type="Proteomes" id="UP001176059"/>
    </source>
</evidence>
<proteinExistence type="predicted"/>
<protein>
    <submittedName>
        <fullName evidence="2">Uncharacterized protein</fullName>
    </submittedName>
</protein>